<keyword evidence="1" id="KW-0812">Transmembrane</keyword>
<dbReference type="Gene3D" id="1.10.150.280">
    <property type="entry name" value="AF1531-like domain"/>
    <property type="match status" value="1"/>
</dbReference>
<evidence type="ECO:0000256" key="1">
    <source>
        <dbReference type="SAM" id="Phobius"/>
    </source>
</evidence>
<keyword evidence="3" id="KW-1185">Reference proteome</keyword>
<dbReference type="AlphaFoldDB" id="H8KP22"/>
<dbReference type="STRING" id="929556.Solca_0404"/>
<reference evidence="2" key="1">
    <citation type="submission" date="2012-02" db="EMBL/GenBank/DDBJ databases">
        <title>The complete genome of Solitalea canadensis DSM 3403.</title>
        <authorList>
            <consortium name="US DOE Joint Genome Institute (JGI-PGF)"/>
            <person name="Lucas S."/>
            <person name="Copeland A."/>
            <person name="Lapidus A."/>
            <person name="Glavina del Rio T."/>
            <person name="Dalin E."/>
            <person name="Tice H."/>
            <person name="Bruce D."/>
            <person name="Goodwin L."/>
            <person name="Pitluck S."/>
            <person name="Peters L."/>
            <person name="Ovchinnikova G."/>
            <person name="Lu M."/>
            <person name="Kyrpides N."/>
            <person name="Mavromatis K."/>
            <person name="Ivanova N."/>
            <person name="Brettin T."/>
            <person name="Detter J.C."/>
            <person name="Han C."/>
            <person name="Larimer F."/>
            <person name="Land M."/>
            <person name="Hauser L."/>
            <person name="Markowitz V."/>
            <person name="Cheng J.-F."/>
            <person name="Hugenholtz P."/>
            <person name="Woyke T."/>
            <person name="Wu D."/>
            <person name="Spring S."/>
            <person name="Schroeder M."/>
            <person name="Kopitz M."/>
            <person name="Brambilla E."/>
            <person name="Klenk H.-P."/>
            <person name="Eisen J.A."/>
        </authorList>
    </citation>
    <scope>NUCLEOTIDE SEQUENCE</scope>
    <source>
        <strain evidence="2">DSM 3403</strain>
    </source>
</reference>
<dbReference type="Proteomes" id="UP000007590">
    <property type="component" value="Chromosome"/>
</dbReference>
<protein>
    <submittedName>
        <fullName evidence="2">DNA uptake protein</fullName>
    </submittedName>
</protein>
<dbReference type="GO" id="GO:0015628">
    <property type="term" value="P:protein secretion by the type II secretion system"/>
    <property type="evidence" value="ECO:0007669"/>
    <property type="project" value="TreeGrafter"/>
</dbReference>
<dbReference type="HOGENOM" id="CLU_077104_0_1_10"/>
<evidence type="ECO:0000313" key="2">
    <source>
        <dbReference type="EMBL" id="AFD05544.1"/>
    </source>
</evidence>
<evidence type="ECO:0000313" key="3">
    <source>
        <dbReference type="Proteomes" id="UP000007590"/>
    </source>
</evidence>
<gene>
    <name evidence="2" type="ordered locus">Solca_0404</name>
</gene>
<dbReference type="GO" id="GO:0015627">
    <property type="term" value="C:type II protein secretion system complex"/>
    <property type="evidence" value="ECO:0007669"/>
    <property type="project" value="TreeGrafter"/>
</dbReference>
<feature type="transmembrane region" description="Helical" evidence="1">
    <location>
        <begin position="20"/>
        <end position="40"/>
    </location>
</feature>
<dbReference type="Gene3D" id="1.10.150.320">
    <property type="entry name" value="Photosystem II 12 kDa extrinsic protein"/>
    <property type="match status" value="1"/>
</dbReference>
<dbReference type="PANTHER" id="PTHR21180:SF32">
    <property type="entry name" value="ENDONUCLEASE_EXONUCLEASE_PHOSPHATASE FAMILY DOMAIN-CONTAINING PROTEIN 1"/>
    <property type="match status" value="1"/>
</dbReference>
<dbReference type="SUPFAM" id="SSF47781">
    <property type="entry name" value="RuvA domain 2-like"/>
    <property type="match status" value="3"/>
</dbReference>
<sequence length="299" mass="34513">MKSFLKTWFSFSRKELNGLFVLMLICFITIISTFCFPSFFTEPPTDFSSFKKEIREFEANNHPTAIKPHSFVSSANKESTRNIKLTSFDPNTLLYKDWLQLGFSERQATVVMHYLEKGGRFRKKEDIKKIYSFSQAQYEQLAPYIVIGSSDKVVSSISETLFPAKSEKIIELNAADSLQLISLKGIGPVLARRIIKYRDRLGGFYAKEQLKDVYGLDSLVYLTIERSISVDLTKIKLTNINTASFNELRHYPYLTNKQINALLNFRKQHGLFSLVNDIIKYDIIDNNTFNKILPYLSID</sequence>
<dbReference type="InterPro" id="IPR051675">
    <property type="entry name" value="Endo/Exo/Phosphatase_dom_1"/>
</dbReference>
<dbReference type="EMBL" id="CP003349">
    <property type="protein sequence ID" value="AFD05544.1"/>
    <property type="molecule type" value="Genomic_DNA"/>
</dbReference>
<keyword evidence="1" id="KW-0472">Membrane</keyword>
<dbReference type="RefSeq" id="WP_014678772.1">
    <property type="nucleotide sequence ID" value="NC_017770.1"/>
</dbReference>
<dbReference type="KEGG" id="scn:Solca_0404"/>
<dbReference type="PANTHER" id="PTHR21180">
    <property type="entry name" value="ENDONUCLEASE/EXONUCLEASE/PHOSPHATASE FAMILY DOMAIN-CONTAINING PROTEIN 1"/>
    <property type="match status" value="1"/>
</dbReference>
<dbReference type="OrthoDB" id="981124at2"/>
<dbReference type="Pfam" id="PF12836">
    <property type="entry name" value="HHH_3"/>
    <property type="match status" value="2"/>
</dbReference>
<organism evidence="2 3">
    <name type="scientific">Solitalea canadensis (strain ATCC 29591 / DSM 3403 / JCM 21819 / LMG 8368 / NBRC 15130 / NCIMB 12057 / USAM 9D)</name>
    <name type="common">Flexibacter canadensis</name>
    <dbReference type="NCBI Taxonomy" id="929556"/>
    <lineage>
        <taxon>Bacteria</taxon>
        <taxon>Pseudomonadati</taxon>
        <taxon>Bacteroidota</taxon>
        <taxon>Sphingobacteriia</taxon>
        <taxon>Sphingobacteriales</taxon>
        <taxon>Sphingobacteriaceae</taxon>
        <taxon>Solitalea</taxon>
    </lineage>
</organism>
<proteinExistence type="predicted"/>
<accession>H8KP22</accession>
<dbReference type="eggNOG" id="COG1555">
    <property type="taxonomic scope" value="Bacteria"/>
</dbReference>
<dbReference type="InterPro" id="IPR010994">
    <property type="entry name" value="RuvA_2-like"/>
</dbReference>
<name>H8KP22_SOLCM</name>
<keyword evidence="1" id="KW-1133">Transmembrane helix</keyword>